<evidence type="ECO:0000256" key="5">
    <source>
        <dbReference type="ARBA" id="ARBA00022692"/>
    </source>
</evidence>
<comment type="caution">
    <text evidence="12">The sequence shown here is derived from an EMBL/GenBank/DDBJ whole genome shotgun (WGS) entry which is preliminary data.</text>
</comment>
<gene>
    <name evidence="11" type="ORF">GHA01_17750</name>
    <name evidence="12" type="ORF">K1W68_10920</name>
</gene>
<keyword evidence="13" id="KW-1185">Reference proteome</keyword>
<accession>A0AAW5EUM4</accession>
<dbReference type="Proteomes" id="UP000319478">
    <property type="component" value="Unassembled WGS sequence"/>
</dbReference>
<feature type="transmembrane region" description="Helical" evidence="9">
    <location>
        <begin position="456"/>
        <end position="474"/>
    </location>
</feature>
<evidence type="ECO:0000256" key="6">
    <source>
        <dbReference type="ARBA" id="ARBA00022989"/>
    </source>
</evidence>
<dbReference type="GO" id="GO:0005886">
    <property type="term" value="C:plasma membrane"/>
    <property type="evidence" value="ECO:0007669"/>
    <property type="project" value="UniProtKB-SubCell"/>
</dbReference>
<dbReference type="PROSITE" id="PS00216">
    <property type="entry name" value="SUGAR_TRANSPORT_1"/>
    <property type="match status" value="1"/>
</dbReference>
<evidence type="ECO:0000256" key="7">
    <source>
        <dbReference type="ARBA" id="ARBA00023136"/>
    </source>
</evidence>
<feature type="transmembrane region" description="Helical" evidence="9">
    <location>
        <begin position="421"/>
        <end position="444"/>
    </location>
</feature>
<feature type="domain" description="Major facilitator superfamily (MFS) profile" evidence="10">
    <location>
        <begin position="30"/>
        <end position="480"/>
    </location>
</feature>
<dbReference type="EMBL" id="JAIBCX010000027">
    <property type="protein sequence ID" value="MCJ8354492.1"/>
    <property type="molecule type" value="Genomic_DNA"/>
</dbReference>
<evidence type="ECO:0000256" key="9">
    <source>
        <dbReference type="SAM" id="Phobius"/>
    </source>
</evidence>
<dbReference type="GeneID" id="61366499"/>
<dbReference type="InterPro" id="IPR011701">
    <property type="entry name" value="MFS"/>
</dbReference>
<dbReference type="PRINTS" id="PR01036">
    <property type="entry name" value="TCRTETB"/>
</dbReference>
<feature type="transmembrane region" description="Helical" evidence="9">
    <location>
        <begin position="187"/>
        <end position="206"/>
    </location>
</feature>
<dbReference type="PANTHER" id="PTHR42718:SF9">
    <property type="entry name" value="MAJOR FACILITATOR SUPERFAMILY MULTIDRUG TRANSPORTER MFSC"/>
    <property type="match status" value="1"/>
</dbReference>
<keyword evidence="3" id="KW-0813">Transport</keyword>
<evidence type="ECO:0000313" key="14">
    <source>
        <dbReference type="Proteomes" id="UP001202887"/>
    </source>
</evidence>
<feature type="transmembrane region" description="Helical" evidence="9">
    <location>
        <begin position="72"/>
        <end position="89"/>
    </location>
</feature>
<feature type="region of interest" description="Disordered" evidence="8">
    <location>
        <begin position="1"/>
        <end position="22"/>
    </location>
</feature>
<dbReference type="RefSeq" id="WP_003621978.1">
    <property type="nucleotide sequence ID" value="NZ_BJNN01000092.1"/>
</dbReference>
<dbReference type="EMBL" id="BJNN01000092">
    <property type="protein sequence ID" value="GEC63926.1"/>
    <property type="molecule type" value="Genomic_DNA"/>
</dbReference>
<dbReference type="CDD" id="cd17321">
    <property type="entry name" value="MFS_MMR_MDR_like"/>
    <property type="match status" value="1"/>
</dbReference>
<dbReference type="InterPro" id="IPR004638">
    <property type="entry name" value="EmrB-like"/>
</dbReference>
<feature type="transmembrane region" description="Helical" evidence="9">
    <location>
        <begin position="96"/>
        <end position="119"/>
    </location>
</feature>
<feature type="transmembrane region" description="Helical" evidence="9">
    <location>
        <begin position="278"/>
        <end position="304"/>
    </location>
</feature>
<keyword evidence="7 9" id="KW-0472">Membrane</keyword>
<keyword evidence="4" id="KW-1003">Cell membrane</keyword>
<dbReference type="AlphaFoldDB" id="A0AAW5EUM4"/>
<name>A0AAW5EUM4_NOVHA</name>
<dbReference type="Gene3D" id="1.20.1250.20">
    <property type="entry name" value="MFS general substrate transporter like domains"/>
    <property type="match status" value="1"/>
</dbReference>
<dbReference type="Gene3D" id="1.20.1720.10">
    <property type="entry name" value="Multidrug resistance protein D"/>
    <property type="match status" value="1"/>
</dbReference>
<dbReference type="Proteomes" id="UP001202887">
    <property type="component" value="Unassembled WGS sequence"/>
</dbReference>
<dbReference type="PROSITE" id="PS50850">
    <property type="entry name" value="MFS"/>
    <property type="match status" value="1"/>
</dbReference>
<protein>
    <submittedName>
        <fullName evidence="12">MFS transporter</fullName>
    </submittedName>
</protein>
<dbReference type="PANTHER" id="PTHR42718">
    <property type="entry name" value="MAJOR FACILITATOR SUPERFAMILY MULTIDRUG TRANSPORTER MFSC"/>
    <property type="match status" value="1"/>
</dbReference>
<dbReference type="NCBIfam" id="TIGR00711">
    <property type="entry name" value="efflux_EmrB"/>
    <property type="match status" value="1"/>
</dbReference>
<feature type="transmembrane region" description="Helical" evidence="9">
    <location>
        <begin position="218"/>
        <end position="236"/>
    </location>
</feature>
<dbReference type="InterPro" id="IPR020846">
    <property type="entry name" value="MFS_dom"/>
</dbReference>
<dbReference type="GO" id="GO:0022857">
    <property type="term" value="F:transmembrane transporter activity"/>
    <property type="evidence" value="ECO:0007669"/>
    <property type="project" value="InterPro"/>
</dbReference>
<keyword evidence="5 9" id="KW-0812">Transmembrane</keyword>
<feature type="transmembrane region" description="Helical" evidence="9">
    <location>
        <begin position="376"/>
        <end position="400"/>
    </location>
</feature>
<comment type="similarity">
    <text evidence="2">Belongs to the major facilitator superfamily. EmrB family.</text>
</comment>
<proteinExistence type="inferred from homology"/>
<feature type="transmembrane region" description="Helical" evidence="9">
    <location>
        <begin position="29"/>
        <end position="52"/>
    </location>
</feature>
<reference evidence="12" key="2">
    <citation type="journal article" date="2021" name="Polymers (Basel)">
        <title>Highly Stretchable Bacterial Cellulose Produced by Komagataeibacter hansenii SI1.</title>
        <authorList>
            <person name="Cielecka I."/>
            <person name="Ryngajllo M."/>
            <person name="Maniukiewicz W."/>
            <person name="Bielecki S."/>
        </authorList>
    </citation>
    <scope>NUCLEOTIDE SEQUENCE</scope>
    <source>
        <strain evidence="12">SI1</strain>
    </source>
</reference>
<reference evidence="11 13" key="1">
    <citation type="submission" date="2019-06" db="EMBL/GenBank/DDBJ databases">
        <title>Whole genome shotgun sequence of Komagataeibacter hansenii NBRC 14820.</title>
        <authorList>
            <person name="Hosoyama A."/>
            <person name="Uohara A."/>
            <person name="Ohji S."/>
            <person name="Ichikawa N."/>
        </authorList>
    </citation>
    <scope>NUCLEOTIDE SEQUENCE [LARGE SCALE GENOMIC DNA]</scope>
    <source>
        <strain evidence="11 13">NBRC 14820</strain>
    </source>
</reference>
<keyword evidence="6 9" id="KW-1133">Transmembrane helix</keyword>
<evidence type="ECO:0000256" key="3">
    <source>
        <dbReference type="ARBA" id="ARBA00022448"/>
    </source>
</evidence>
<feature type="transmembrane region" description="Helical" evidence="9">
    <location>
        <begin position="158"/>
        <end position="181"/>
    </location>
</feature>
<evidence type="ECO:0000313" key="12">
    <source>
        <dbReference type="EMBL" id="MCJ8354492.1"/>
    </source>
</evidence>
<feature type="transmembrane region" description="Helical" evidence="9">
    <location>
        <begin position="125"/>
        <end position="146"/>
    </location>
</feature>
<sequence length="506" mass="52000">MTAPIRPSGPDVAPARSTARPPAPVHSTIVLVTCCLSLLLVMMDVTIVNVALPSIRTALHGSFSTLQWVVDGYTLMVASLLVLMGAIADRLGRRRVFVAGISVFCLGSMLCALSGSITMLVGARMLQGIGGAMLNPVALSIIANVFTEPRARAQAIGVWGGASGVALALGPVVGGVLVHWVNWQAVFWVNVPIGAMAIFLSLRFIPESRAPHIRPFDAPGQLLVMVTLAMLTAALIEVRDFGWGDPVISGFLSLGVLAMVGFVIVEQRSTAPLVDLRFFHALPFSGAIVTAILAFAVFSAFLFLNTLYLQGARAMSALHAGLCTLPFAVCSSICAPLSGRLVGRIGARVPLLLSALGFAVSALLLTQLSAATPLGVLLAAYGLCGCGFGLCNAPITNAAVAGMPRSQAGVAAALASTSRQIGVLLGIALCGTLTGGAAGQAGRIDWALFAQATHRMWWGMFAAAVLIAIIGIVVTSARARASTQAVAALMAGEEAARASGGGGRQA</sequence>
<dbReference type="InterPro" id="IPR036259">
    <property type="entry name" value="MFS_trans_sf"/>
</dbReference>
<evidence type="ECO:0000313" key="13">
    <source>
        <dbReference type="Proteomes" id="UP000319478"/>
    </source>
</evidence>
<evidence type="ECO:0000256" key="2">
    <source>
        <dbReference type="ARBA" id="ARBA00008537"/>
    </source>
</evidence>
<dbReference type="InterPro" id="IPR005829">
    <property type="entry name" value="Sugar_transporter_CS"/>
</dbReference>
<reference evidence="12" key="3">
    <citation type="submission" date="2022-03" db="EMBL/GenBank/DDBJ databases">
        <authorList>
            <person name="Ryngajllo M."/>
            <person name="Jacek P."/>
            <person name="Kubiak K."/>
        </authorList>
    </citation>
    <scope>NUCLEOTIDE SEQUENCE</scope>
    <source>
        <strain evidence="12">SI1</strain>
    </source>
</reference>
<dbReference type="SUPFAM" id="SSF103473">
    <property type="entry name" value="MFS general substrate transporter"/>
    <property type="match status" value="1"/>
</dbReference>
<comment type="subcellular location">
    <subcellularLocation>
        <location evidence="1">Cell membrane</location>
        <topology evidence="1">Multi-pass membrane protein</topology>
    </subcellularLocation>
</comment>
<organism evidence="12 14">
    <name type="scientific">Novacetimonas hansenii</name>
    <name type="common">Komagataeibacter hansenii</name>
    <dbReference type="NCBI Taxonomy" id="436"/>
    <lineage>
        <taxon>Bacteria</taxon>
        <taxon>Pseudomonadati</taxon>
        <taxon>Pseudomonadota</taxon>
        <taxon>Alphaproteobacteria</taxon>
        <taxon>Acetobacterales</taxon>
        <taxon>Acetobacteraceae</taxon>
        <taxon>Novacetimonas</taxon>
    </lineage>
</organism>
<feature type="transmembrane region" description="Helical" evidence="9">
    <location>
        <begin position="349"/>
        <end position="370"/>
    </location>
</feature>
<evidence type="ECO:0000313" key="11">
    <source>
        <dbReference type="EMBL" id="GEC63926.1"/>
    </source>
</evidence>
<dbReference type="Pfam" id="PF07690">
    <property type="entry name" value="MFS_1"/>
    <property type="match status" value="1"/>
</dbReference>
<evidence type="ECO:0000256" key="8">
    <source>
        <dbReference type="SAM" id="MobiDB-lite"/>
    </source>
</evidence>
<feature type="transmembrane region" description="Helical" evidence="9">
    <location>
        <begin position="316"/>
        <end position="337"/>
    </location>
</feature>
<evidence type="ECO:0000259" key="10">
    <source>
        <dbReference type="PROSITE" id="PS50850"/>
    </source>
</evidence>
<feature type="transmembrane region" description="Helical" evidence="9">
    <location>
        <begin position="248"/>
        <end position="266"/>
    </location>
</feature>
<evidence type="ECO:0000256" key="4">
    <source>
        <dbReference type="ARBA" id="ARBA00022475"/>
    </source>
</evidence>
<evidence type="ECO:0000256" key="1">
    <source>
        <dbReference type="ARBA" id="ARBA00004651"/>
    </source>
</evidence>